<dbReference type="EMBL" id="PGCI01000217">
    <property type="protein sequence ID" value="PLW33550.1"/>
    <property type="molecule type" value="Genomic_DNA"/>
</dbReference>
<proteinExistence type="predicted"/>
<name>A0A2N5U743_9BASI</name>
<evidence type="ECO:0000313" key="1">
    <source>
        <dbReference type="EMBL" id="PLW33550.1"/>
    </source>
</evidence>
<comment type="caution">
    <text evidence="1">The sequence shown here is derived from an EMBL/GenBank/DDBJ whole genome shotgun (WGS) entry which is preliminary data.</text>
</comment>
<gene>
    <name evidence="1" type="ORF">PCASD_14111</name>
</gene>
<sequence length="58" mass="6250">MKNNPTEVRIKNNPFEGAGVCTARAPESKTGAALFMSPSNWRVWEPGQADAPLAPKLP</sequence>
<protein>
    <submittedName>
        <fullName evidence="1">Uncharacterized protein</fullName>
    </submittedName>
</protein>
<dbReference type="Proteomes" id="UP000235392">
    <property type="component" value="Unassembled WGS sequence"/>
</dbReference>
<evidence type="ECO:0000313" key="2">
    <source>
        <dbReference type="Proteomes" id="UP000235392"/>
    </source>
</evidence>
<accession>A0A2N5U743</accession>
<reference evidence="1 2" key="1">
    <citation type="submission" date="2017-11" db="EMBL/GenBank/DDBJ databases">
        <title>De novo assembly and phasing of dikaryotic genomes from two isolates of Puccinia coronata f. sp. avenae, the causal agent of oat crown rust.</title>
        <authorList>
            <person name="Miller M.E."/>
            <person name="Zhang Y."/>
            <person name="Omidvar V."/>
            <person name="Sperschneider J."/>
            <person name="Schwessinger B."/>
            <person name="Raley C."/>
            <person name="Palmer J.M."/>
            <person name="Garnica D."/>
            <person name="Upadhyaya N."/>
            <person name="Rathjen J."/>
            <person name="Taylor J.M."/>
            <person name="Park R.F."/>
            <person name="Dodds P.N."/>
            <person name="Hirsch C.D."/>
            <person name="Kianian S.F."/>
            <person name="Figueroa M."/>
        </authorList>
    </citation>
    <scope>NUCLEOTIDE SEQUENCE [LARGE SCALE GENOMIC DNA]</scope>
    <source>
        <strain evidence="1">12SD80</strain>
    </source>
</reference>
<dbReference type="AlphaFoldDB" id="A0A2N5U743"/>
<organism evidence="1 2">
    <name type="scientific">Puccinia coronata f. sp. avenae</name>
    <dbReference type="NCBI Taxonomy" id="200324"/>
    <lineage>
        <taxon>Eukaryota</taxon>
        <taxon>Fungi</taxon>
        <taxon>Dikarya</taxon>
        <taxon>Basidiomycota</taxon>
        <taxon>Pucciniomycotina</taxon>
        <taxon>Pucciniomycetes</taxon>
        <taxon>Pucciniales</taxon>
        <taxon>Pucciniaceae</taxon>
        <taxon>Puccinia</taxon>
    </lineage>
</organism>